<gene>
    <name evidence="2" type="ORF">GWI33_007957</name>
</gene>
<feature type="region of interest" description="Disordered" evidence="1">
    <location>
        <begin position="40"/>
        <end position="71"/>
    </location>
</feature>
<comment type="caution">
    <text evidence="2">The sequence shown here is derived from an EMBL/GenBank/DDBJ whole genome shotgun (WGS) entry which is preliminary data.</text>
</comment>
<name>A0A834MEH7_RHYFE</name>
<organism evidence="2 3">
    <name type="scientific">Rhynchophorus ferrugineus</name>
    <name type="common">Red palm weevil</name>
    <name type="synonym">Curculio ferrugineus</name>
    <dbReference type="NCBI Taxonomy" id="354439"/>
    <lineage>
        <taxon>Eukaryota</taxon>
        <taxon>Metazoa</taxon>
        <taxon>Ecdysozoa</taxon>
        <taxon>Arthropoda</taxon>
        <taxon>Hexapoda</taxon>
        <taxon>Insecta</taxon>
        <taxon>Pterygota</taxon>
        <taxon>Neoptera</taxon>
        <taxon>Endopterygota</taxon>
        <taxon>Coleoptera</taxon>
        <taxon>Polyphaga</taxon>
        <taxon>Cucujiformia</taxon>
        <taxon>Curculionidae</taxon>
        <taxon>Dryophthorinae</taxon>
        <taxon>Rhynchophorus</taxon>
    </lineage>
</organism>
<proteinExistence type="predicted"/>
<evidence type="ECO:0000313" key="3">
    <source>
        <dbReference type="Proteomes" id="UP000625711"/>
    </source>
</evidence>
<dbReference type="Proteomes" id="UP000625711">
    <property type="component" value="Unassembled WGS sequence"/>
</dbReference>
<sequence>MFVVCDGYKNKSAFFFADDIIHYFHRVSCEAAYAGSACVSGTGTPSGPRATSSSASCDSVEAPSTERKSGRRDVIAHGACSTISDAFPMSGPTAERGLRDTWTAAPTNVIAPVLKFRFKIPILFC</sequence>
<evidence type="ECO:0000313" key="2">
    <source>
        <dbReference type="EMBL" id="KAF7278806.1"/>
    </source>
</evidence>
<keyword evidence="3" id="KW-1185">Reference proteome</keyword>
<protein>
    <submittedName>
        <fullName evidence="2">Uncharacterized protein</fullName>
    </submittedName>
</protein>
<reference evidence="2" key="1">
    <citation type="submission" date="2020-08" db="EMBL/GenBank/DDBJ databases">
        <title>Genome sequencing and assembly of the red palm weevil Rhynchophorus ferrugineus.</title>
        <authorList>
            <person name="Dias G.B."/>
            <person name="Bergman C.M."/>
            <person name="Manee M."/>
        </authorList>
    </citation>
    <scope>NUCLEOTIDE SEQUENCE</scope>
    <source>
        <strain evidence="2">AA-2017</strain>
        <tissue evidence="2">Whole larva</tissue>
    </source>
</reference>
<dbReference type="EMBL" id="JAACXV010000386">
    <property type="protein sequence ID" value="KAF7278806.1"/>
    <property type="molecule type" value="Genomic_DNA"/>
</dbReference>
<accession>A0A834MEH7</accession>
<dbReference type="AlphaFoldDB" id="A0A834MEH7"/>
<feature type="compositionally biased region" description="Polar residues" evidence="1">
    <location>
        <begin position="40"/>
        <end position="57"/>
    </location>
</feature>
<evidence type="ECO:0000256" key="1">
    <source>
        <dbReference type="SAM" id="MobiDB-lite"/>
    </source>
</evidence>